<name>A0A1J5S4Z8_9ZZZZ</name>
<dbReference type="PANTHER" id="PTHR30632:SF16">
    <property type="entry name" value="MOLYBDATE_TUNGSTATE-BINDING PROTEIN WTPA"/>
    <property type="match status" value="1"/>
</dbReference>
<organism evidence="2">
    <name type="scientific">mine drainage metagenome</name>
    <dbReference type="NCBI Taxonomy" id="410659"/>
    <lineage>
        <taxon>unclassified sequences</taxon>
        <taxon>metagenomes</taxon>
        <taxon>ecological metagenomes</taxon>
    </lineage>
</organism>
<accession>A0A1J5S4Z8</accession>
<sequence>MRAPRWNQPLATLALSAVALAACGAQAQAETLTVFAAGTLGKTFTELARSFEKDHPGVTVQPQFGGSVKMVKQVTQLHMPADVVAVADYSVIPKYMYAEQGQAATADWSIGFLRNAITFVYTPKSKDASKIDASNWYKVLSEPGAQIGRSNPDTDPSGYQTLQMLGLASSYYHDPQLAQKVLANAPKTNIRDTETDLISALQLGQIDYLAIYRSDALQHHLRYVQLPPQINLSDPKFAASYAKAVAHTANGSLPGKPIVYALTIPKGAPHPKLAAEFIAYLLGPKGQALIEKNGFAPVHPAYAQHADKMPEALRKLTVPWPGQ</sequence>
<dbReference type="InterPro" id="IPR010916">
    <property type="entry name" value="TonB_box_CS"/>
</dbReference>
<dbReference type="CDD" id="cd13540">
    <property type="entry name" value="PBP2_ModA_WtpA"/>
    <property type="match status" value="1"/>
</dbReference>
<dbReference type="SUPFAM" id="SSF53850">
    <property type="entry name" value="Periplasmic binding protein-like II"/>
    <property type="match status" value="1"/>
</dbReference>
<comment type="caution">
    <text evidence="2">The sequence shown here is derived from an EMBL/GenBank/DDBJ whole genome shotgun (WGS) entry which is preliminary data.</text>
</comment>
<dbReference type="InterPro" id="IPR050682">
    <property type="entry name" value="ModA/WtpA"/>
</dbReference>
<dbReference type="PROSITE" id="PS51257">
    <property type="entry name" value="PROKAR_LIPOPROTEIN"/>
    <property type="match status" value="1"/>
</dbReference>
<dbReference type="GO" id="GO:0030973">
    <property type="term" value="F:molybdate ion binding"/>
    <property type="evidence" value="ECO:0007669"/>
    <property type="project" value="TreeGrafter"/>
</dbReference>
<gene>
    <name evidence="2" type="ORF">GALL_211700</name>
</gene>
<evidence type="ECO:0000313" key="2">
    <source>
        <dbReference type="EMBL" id="OIQ96843.1"/>
    </source>
</evidence>
<dbReference type="GO" id="GO:0015689">
    <property type="term" value="P:molybdate ion transport"/>
    <property type="evidence" value="ECO:0007669"/>
    <property type="project" value="TreeGrafter"/>
</dbReference>
<protein>
    <submittedName>
        <fullName evidence="2">Molybdate ABC transporter periplasmic substrate-binding protein</fullName>
    </submittedName>
</protein>
<dbReference type="Gene3D" id="3.40.190.10">
    <property type="entry name" value="Periplasmic binding protein-like II"/>
    <property type="match status" value="2"/>
</dbReference>
<dbReference type="Pfam" id="PF13531">
    <property type="entry name" value="SBP_bac_11"/>
    <property type="match status" value="1"/>
</dbReference>
<evidence type="ECO:0000256" key="1">
    <source>
        <dbReference type="ARBA" id="ARBA00009438"/>
    </source>
</evidence>
<dbReference type="PROSITE" id="PS00430">
    <property type="entry name" value="TONB_DEPENDENT_REC_1"/>
    <property type="match status" value="1"/>
</dbReference>
<dbReference type="EMBL" id="MLJW01000142">
    <property type="protein sequence ID" value="OIQ96843.1"/>
    <property type="molecule type" value="Genomic_DNA"/>
</dbReference>
<proteinExistence type="inferred from homology"/>
<comment type="similarity">
    <text evidence="1">Belongs to the bacterial solute-binding protein 1 family. WtpA subfamily.</text>
</comment>
<dbReference type="PANTHER" id="PTHR30632">
    <property type="entry name" value="MOLYBDATE-BINDING PERIPLASMIC PROTEIN"/>
    <property type="match status" value="1"/>
</dbReference>
<dbReference type="AlphaFoldDB" id="A0A1J5S4Z8"/>
<reference evidence="2" key="1">
    <citation type="submission" date="2016-10" db="EMBL/GenBank/DDBJ databases">
        <title>Sequence of Gallionella enrichment culture.</title>
        <authorList>
            <person name="Poehlein A."/>
            <person name="Muehling M."/>
            <person name="Daniel R."/>
        </authorList>
    </citation>
    <scope>NUCLEOTIDE SEQUENCE</scope>
</reference>